<gene>
    <name evidence="1" type="ORF">C1SCF055_LOCUS33655</name>
</gene>
<proteinExistence type="predicted"/>
<organism evidence="1">
    <name type="scientific">Cladocopium goreaui</name>
    <dbReference type="NCBI Taxonomy" id="2562237"/>
    <lineage>
        <taxon>Eukaryota</taxon>
        <taxon>Sar</taxon>
        <taxon>Alveolata</taxon>
        <taxon>Dinophyceae</taxon>
        <taxon>Suessiales</taxon>
        <taxon>Symbiodiniaceae</taxon>
        <taxon>Cladocopium</taxon>
    </lineage>
</organism>
<dbReference type="PANTHER" id="PTHR43737">
    <property type="entry name" value="BLL7424 PROTEIN"/>
    <property type="match status" value="1"/>
</dbReference>
<sequence>MGDYLTYKRNRAFDSDGVYPDENYAREIQQLFTIGLWKLNTDGTRVLEDGAPVPTYSNRDIMNFARVFTGFDEQAERANIEHVEGKSNMIDPMQMKAEWHDAYPKPKLDGGYLGDGYPLCSEQSVQSFLEQGAKYRFLGHSTTDPNVLVLSAESPLYQTLCGGAQVCSHQLRHELTETLACFGTECSSGAVTTLLVADGFYEFLRPACVSLFFTADFEVLLYPDGEVGSNEDSQTRQNKFLGNFVSGEPPADTSSCPSGCTAAVGACACPVQLDQQDGMHVIRAGGATLQNPPVFVDRKAARARDCLWEVEALLDHLFEHPNTPVFVAYRMIQRFVTSNPSGAYVQAVSDAFKTGSYGGITYSGAYGDLKATTVAVLMHSEARAQTSESNGALREPYLKVIHLMRSMEYQDEANRPIFLRNIIEAIGQFPYASPTVFNFYLPEFRPEDFPEGLVAPEFQIFTPPNALAFANGMVSLIDHGLADCDQGFGVGVTDCSSGGFAFQEATGGMSASLPELDLLLTGGRLEAKHAVQAAYHQRNGWKDAQKAMIFTPEFNTMGNPMAGGVRPPSPPPSQTGSGSGYKAVVMLFLKGGMDSFQMLVPMDCPLYDEYTTVRRSISLLPDEVHKIQAQNQPCSEFGIHPRLPFLKELYDDDQLAFVNDVGSLVEPLTPDMIGTGFHAKGGTGETCQGLFSHADQQRAAETLTCQYSTAEFKGAGGRMADAVAAKGAWDLEMEATWPQGFDVSGEVLGSNGGESAFPEYERLKDIIDNITGTQHGNIYCEEYAKRFQQSISFNLGLEKQLENAELQTAYEISGYHPLRSQFKQAATLISARVDRQAERDFFFIEDGGWDSHKGVENALYTKFGEVNYALEEFVAELKAQGTFDNVVIVTHSDFARTLTPNSNAGTDHGWSGIQMVISGAVKGGLINQYPRLAEGSEMDAGRGRLIPRYPLEGMMMPVAEWMGMEPSQASQVFPNIGRFNSSHLITKETLFK</sequence>
<dbReference type="Pfam" id="PF07394">
    <property type="entry name" value="DUF1501"/>
    <property type="match status" value="1"/>
</dbReference>
<dbReference type="Proteomes" id="UP001152797">
    <property type="component" value="Unassembled WGS sequence"/>
</dbReference>
<accession>A0A9P1DGG7</accession>
<dbReference type="PANTHER" id="PTHR43737:SF1">
    <property type="entry name" value="DUF1501 DOMAIN-CONTAINING PROTEIN"/>
    <property type="match status" value="1"/>
</dbReference>
<name>A0A9P1DGG7_9DINO</name>
<evidence type="ECO:0000313" key="1">
    <source>
        <dbReference type="EMBL" id="CAI4008193.1"/>
    </source>
</evidence>
<evidence type="ECO:0000313" key="2">
    <source>
        <dbReference type="EMBL" id="CAL1161568.1"/>
    </source>
</evidence>
<dbReference type="InterPro" id="IPR014917">
    <property type="entry name" value="DUF1800"/>
</dbReference>
<reference evidence="1" key="1">
    <citation type="submission" date="2022-10" db="EMBL/GenBank/DDBJ databases">
        <authorList>
            <person name="Chen Y."/>
            <person name="Dougan E. K."/>
            <person name="Chan C."/>
            <person name="Rhodes N."/>
            <person name="Thang M."/>
        </authorList>
    </citation>
    <scope>NUCLEOTIDE SEQUENCE</scope>
</reference>
<dbReference type="EMBL" id="CAMXCT010004223">
    <property type="protein sequence ID" value="CAI4008193.1"/>
    <property type="molecule type" value="Genomic_DNA"/>
</dbReference>
<evidence type="ECO:0000313" key="4">
    <source>
        <dbReference type="Proteomes" id="UP001152797"/>
    </source>
</evidence>
<protein>
    <submittedName>
        <fullName evidence="3">Transposon protein</fullName>
    </submittedName>
</protein>
<dbReference type="InterPro" id="IPR010869">
    <property type="entry name" value="DUF1501"/>
</dbReference>
<comment type="caution">
    <text evidence="1">The sequence shown here is derived from an EMBL/GenBank/DDBJ whole genome shotgun (WGS) entry which is preliminary data.</text>
</comment>
<keyword evidence="4" id="KW-1185">Reference proteome</keyword>
<evidence type="ECO:0000313" key="3">
    <source>
        <dbReference type="EMBL" id="CAL4795505.1"/>
    </source>
</evidence>
<dbReference type="OrthoDB" id="411021at2759"/>
<reference evidence="2" key="2">
    <citation type="submission" date="2024-04" db="EMBL/GenBank/DDBJ databases">
        <authorList>
            <person name="Chen Y."/>
            <person name="Shah S."/>
            <person name="Dougan E. K."/>
            <person name="Thang M."/>
            <person name="Chan C."/>
        </authorList>
    </citation>
    <scope>NUCLEOTIDE SEQUENCE [LARGE SCALE GENOMIC DNA]</scope>
</reference>
<dbReference type="EMBL" id="CAMXCT020004223">
    <property type="protein sequence ID" value="CAL1161568.1"/>
    <property type="molecule type" value="Genomic_DNA"/>
</dbReference>
<dbReference type="Pfam" id="PF08811">
    <property type="entry name" value="DUF1800"/>
    <property type="match status" value="2"/>
</dbReference>
<dbReference type="EMBL" id="CAMXCT030004223">
    <property type="protein sequence ID" value="CAL4795505.1"/>
    <property type="molecule type" value="Genomic_DNA"/>
</dbReference>
<dbReference type="AlphaFoldDB" id="A0A9P1DGG7"/>